<sequence>MAERVTFIIDGKKVEADHNENLLTVAKRNNIHIPNLCYHPSIESYGSCRLCLVEVVRRGWGKITAACTYPAQEGIEVFTDNERVLKNRRMMMELLLARCPDNPQIKKIGAEMGVTETRFPKEDSDCILCGLCVRICHDIIKVGAINFAQRGKKRVITTPFEKPAEFCITCQACAHVCPTGAIKFQEEGGTRKAVNWGAVQERMECPRCHEYFEPRIMIDQVKDLVKLPEEIFHLCDQCRRREFGYKLVALRP</sequence>
<proteinExistence type="predicted"/>
<evidence type="ECO:0000313" key="9">
    <source>
        <dbReference type="Proteomes" id="UP000772181"/>
    </source>
</evidence>
<dbReference type="PROSITE" id="PS00198">
    <property type="entry name" value="4FE4S_FER_1"/>
    <property type="match status" value="1"/>
</dbReference>
<dbReference type="PROSITE" id="PS00641">
    <property type="entry name" value="COMPLEX1_75K_1"/>
    <property type="match status" value="1"/>
</dbReference>
<name>A0A933LQ55_UNCTE</name>
<dbReference type="Proteomes" id="UP000772181">
    <property type="component" value="Unassembled WGS sequence"/>
</dbReference>
<dbReference type="GO" id="GO:0042773">
    <property type="term" value="P:ATP synthesis coupled electron transport"/>
    <property type="evidence" value="ECO:0007669"/>
    <property type="project" value="InterPro"/>
</dbReference>
<evidence type="ECO:0000256" key="5">
    <source>
        <dbReference type="ARBA" id="ARBA00023014"/>
    </source>
</evidence>
<keyword evidence="4" id="KW-0408">Iron</keyword>
<organism evidence="8 9">
    <name type="scientific">Tectimicrobiota bacterium</name>
    <dbReference type="NCBI Taxonomy" id="2528274"/>
    <lineage>
        <taxon>Bacteria</taxon>
        <taxon>Pseudomonadati</taxon>
        <taxon>Nitrospinota/Tectimicrobiota group</taxon>
        <taxon>Candidatus Tectimicrobiota</taxon>
    </lineage>
</organism>
<dbReference type="EMBL" id="JACQWF010000136">
    <property type="protein sequence ID" value="MBI4595334.1"/>
    <property type="molecule type" value="Genomic_DNA"/>
</dbReference>
<evidence type="ECO:0000256" key="2">
    <source>
        <dbReference type="ARBA" id="ARBA00022723"/>
    </source>
</evidence>
<dbReference type="Gene3D" id="3.30.70.20">
    <property type="match status" value="1"/>
</dbReference>
<keyword evidence="5" id="KW-0411">Iron-sulfur</keyword>
<dbReference type="InterPro" id="IPR000283">
    <property type="entry name" value="NADH_UbQ_OxRdtase_75kDa_su_CS"/>
</dbReference>
<dbReference type="Pfam" id="PF13510">
    <property type="entry name" value="Fer2_4"/>
    <property type="match status" value="1"/>
</dbReference>
<gene>
    <name evidence="8" type="ORF">HY730_03040</name>
</gene>
<dbReference type="InterPro" id="IPR036010">
    <property type="entry name" value="2Fe-2S_ferredoxin-like_sf"/>
</dbReference>
<protein>
    <submittedName>
        <fullName evidence="8">(2Fe-2S)-binding protein</fullName>
    </submittedName>
</protein>
<dbReference type="SUPFAM" id="SSF54292">
    <property type="entry name" value="2Fe-2S ferredoxin-like"/>
    <property type="match status" value="1"/>
</dbReference>
<dbReference type="InterPro" id="IPR001041">
    <property type="entry name" value="2Fe-2S_ferredoxin-type"/>
</dbReference>
<dbReference type="Pfam" id="PF12838">
    <property type="entry name" value="Fer4_7"/>
    <property type="match status" value="1"/>
</dbReference>
<dbReference type="Gene3D" id="3.10.20.740">
    <property type="match status" value="1"/>
</dbReference>
<evidence type="ECO:0000256" key="3">
    <source>
        <dbReference type="ARBA" id="ARBA00022737"/>
    </source>
</evidence>
<dbReference type="InterPro" id="IPR017900">
    <property type="entry name" value="4Fe4S_Fe_S_CS"/>
</dbReference>
<dbReference type="PROSITE" id="PS51085">
    <property type="entry name" value="2FE2S_FER_2"/>
    <property type="match status" value="1"/>
</dbReference>
<dbReference type="GO" id="GO:0046872">
    <property type="term" value="F:metal ion binding"/>
    <property type="evidence" value="ECO:0007669"/>
    <property type="project" value="UniProtKB-KW"/>
</dbReference>
<evidence type="ECO:0000256" key="1">
    <source>
        <dbReference type="ARBA" id="ARBA00022485"/>
    </source>
</evidence>
<reference evidence="8" key="1">
    <citation type="submission" date="2020-07" db="EMBL/GenBank/DDBJ databases">
        <title>Huge and variable diversity of episymbiotic CPR bacteria and DPANN archaea in groundwater ecosystems.</title>
        <authorList>
            <person name="He C.Y."/>
            <person name="Keren R."/>
            <person name="Whittaker M."/>
            <person name="Farag I.F."/>
            <person name="Doudna J."/>
            <person name="Cate J.H.D."/>
            <person name="Banfield J.F."/>
        </authorList>
    </citation>
    <scope>NUCLEOTIDE SEQUENCE</scope>
    <source>
        <strain evidence="8">NC_groundwater_1482_Ag_S-0.65um_47_24</strain>
    </source>
</reference>
<dbReference type="GO" id="GO:0008137">
    <property type="term" value="F:NADH dehydrogenase (ubiquinone) activity"/>
    <property type="evidence" value="ECO:0007669"/>
    <property type="project" value="InterPro"/>
</dbReference>
<evidence type="ECO:0000259" key="6">
    <source>
        <dbReference type="PROSITE" id="PS51085"/>
    </source>
</evidence>
<dbReference type="AlphaFoldDB" id="A0A933LQ55"/>
<feature type="domain" description="4Fe-4S ferredoxin-type" evidence="7">
    <location>
        <begin position="118"/>
        <end position="145"/>
    </location>
</feature>
<feature type="domain" description="4Fe-4S ferredoxin-type" evidence="7">
    <location>
        <begin position="157"/>
        <end position="187"/>
    </location>
</feature>
<evidence type="ECO:0000259" key="7">
    <source>
        <dbReference type="PROSITE" id="PS51379"/>
    </source>
</evidence>
<evidence type="ECO:0000313" key="8">
    <source>
        <dbReference type="EMBL" id="MBI4595334.1"/>
    </source>
</evidence>
<comment type="caution">
    <text evidence="8">The sequence shown here is derived from an EMBL/GenBank/DDBJ whole genome shotgun (WGS) entry which is preliminary data.</text>
</comment>
<dbReference type="SUPFAM" id="SSF54862">
    <property type="entry name" value="4Fe-4S ferredoxins"/>
    <property type="match status" value="1"/>
</dbReference>
<dbReference type="GO" id="GO:0051539">
    <property type="term" value="F:4 iron, 4 sulfur cluster binding"/>
    <property type="evidence" value="ECO:0007669"/>
    <property type="project" value="UniProtKB-KW"/>
</dbReference>
<dbReference type="FunFam" id="3.30.70.20:FF:000035">
    <property type="entry name" value="Iron hydrogenase 1"/>
    <property type="match status" value="1"/>
</dbReference>
<keyword evidence="3" id="KW-0677">Repeat</keyword>
<dbReference type="GO" id="GO:0016020">
    <property type="term" value="C:membrane"/>
    <property type="evidence" value="ECO:0007669"/>
    <property type="project" value="InterPro"/>
</dbReference>
<feature type="domain" description="2Fe-2S ferredoxin-type" evidence="6">
    <location>
        <begin position="3"/>
        <end position="83"/>
    </location>
</feature>
<evidence type="ECO:0000256" key="4">
    <source>
        <dbReference type="ARBA" id="ARBA00023004"/>
    </source>
</evidence>
<accession>A0A933LQ55</accession>
<dbReference type="PROSITE" id="PS51379">
    <property type="entry name" value="4FE4S_FER_2"/>
    <property type="match status" value="2"/>
</dbReference>
<dbReference type="CDD" id="cd00207">
    <property type="entry name" value="fer2"/>
    <property type="match status" value="1"/>
</dbReference>
<dbReference type="InterPro" id="IPR017896">
    <property type="entry name" value="4Fe4S_Fe-S-bd"/>
</dbReference>
<keyword evidence="1" id="KW-0004">4Fe-4S</keyword>
<keyword evidence="2" id="KW-0479">Metal-binding</keyword>